<dbReference type="GO" id="GO:0045600">
    <property type="term" value="P:positive regulation of fat cell differentiation"/>
    <property type="evidence" value="ECO:0007669"/>
    <property type="project" value="TreeGrafter"/>
</dbReference>
<dbReference type="Proteomes" id="UP000663852">
    <property type="component" value="Unassembled WGS sequence"/>
</dbReference>
<reference evidence="5" key="1">
    <citation type="submission" date="2021-02" db="EMBL/GenBank/DDBJ databases">
        <authorList>
            <person name="Nowell W R."/>
        </authorList>
    </citation>
    <scope>NUCLEOTIDE SEQUENCE</scope>
</reference>
<evidence type="ECO:0000256" key="1">
    <source>
        <dbReference type="ARBA" id="ARBA00004496"/>
    </source>
</evidence>
<dbReference type="PANTHER" id="PTHR15811:SF5">
    <property type="entry name" value="MTH938 DOMAIN-CONTAINING PROTEIN"/>
    <property type="match status" value="1"/>
</dbReference>
<dbReference type="Pfam" id="PF04430">
    <property type="entry name" value="DUF498"/>
    <property type="match status" value="1"/>
</dbReference>
<keyword evidence="2" id="KW-0963">Cytoplasm</keyword>
<dbReference type="AlphaFoldDB" id="A0A813P920"/>
<evidence type="ECO:0000256" key="3">
    <source>
        <dbReference type="ARBA" id="ARBA00061510"/>
    </source>
</evidence>
<comment type="similarity">
    <text evidence="3">Belongs to the AAMDC family.</text>
</comment>
<evidence type="ECO:0000313" key="6">
    <source>
        <dbReference type="Proteomes" id="UP000663852"/>
    </source>
</evidence>
<evidence type="ECO:0000256" key="2">
    <source>
        <dbReference type="ARBA" id="ARBA00022490"/>
    </source>
</evidence>
<protein>
    <recommendedName>
        <fullName evidence="4">Mth938 domain-containing protein</fullName>
    </recommendedName>
</protein>
<dbReference type="SUPFAM" id="SSF64076">
    <property type="entry name" value="MTH938-like"/>
    <property type="match status" value="1"/>
</dbReference>
<sequence>MASVDISKGSPLIEELKWGFMKVEGCPPGKDFKLFPGGAEKWDWRESNTSHVPGIQPQDVEYLLKKNAKYIVLSTGMENQLKIAKETEDFLREKGMQLNTDYFVKTTLDAHQCYNELAQKNKLVGALIHSTC</sequence>
<name>A0A813P920_ADIRI</name>
<accession>A0A813P920</accession>
<dbReference type="EMBL" id="CAJNOJ010000005">
    <property type="protein sequence ID" value="CAF0749348.1"/>
    <property type="molecule type" value="Genomic_DNA"/>
</dbReference>
<evidence type="ECO:0000313" key="5">
    <source>
        <dbReference type="EMBL" id="CAF0749348.1"/>
    </source>
</evidence>
<dbReference type="PANTHER" id="PTHR15811">
    <property type="entry name" value="MTH938 DOMAIN-CONTAINING PROTEIN"/>
    <property type="match status" value="1"/>
</dbReference>
<comment type="caution">
    <text evidence="5">The sequence shown here is derived from an EMBL/GenBank/DDBJ whole genome shotgun (WGS) entry which is preliminary data.</text>
</comment>
<evidence type="ECO:0000256" key="4">
    <source>
        <dbReference type="ARBA" id="ARBA00074293"/>
    </source>
</evidence>
<dbReference type="FunFam" id="3.40.1230.10:FF:000001">
    <property type="entry name" value="Adipogenesis-associated, Mth938 domain-containing"/>
    <property type="match status" value="1"/>
</dbReference>
<organism evidence="5 6">
    <name type="scientific">Adineta ricciae</name>
    <name type="common">Rotifer</name>
    <dbReference type="NCBI Taxonomy" id="249248"/>
    <lineage>
        <taxon>Eukaryota</taxon>
        <taxon>Metazoa</taxon>
        <taxon>Spiralia</taxon>
        <taxon>Gnathifera</taxon>
        <taxon>Rotifera</taxon>
        <taxon>Eurotatoria</taxon>
        <taxon>Bdelloidea</taxon>
        <taxon>Adinetida</taxon>
        <taxon>Adinetidae</taxon>
        <taxon>Adineta</taxon>
    </lineage>
</organism>
<dbReference type="InterPro" id="IPR007523">
    <property type="entry name" value="NDUFAF3/AAMDC"/>
</dbReference>
<comment type="subcellular location">
    <subcellularLocation>
        <location evidence="1">Cytoplasm</location>
    </subcellularLocation>
</comment>
<dbReference type="InterPro" id="IPR036748">
    <property type="entry name" value="MTH938-like_sf"/>
</dbReference>
<dbReference type="GO" id="GO:0005737">
    <property type="term" value="C:cytoplasm"/>
    <property type="evidence" value="ECO:0007669"/>
    <property type="project" value="UniProtKB-SubCell"/>
</dbReference>
<proteinExistence type="inferred from homology"/>
<dbReference type="Gene3D" id="3.40.1230.10">
    <property type="entry name" value="MTH938-like"/>
    <property type="match status" value="1"/>
</dbReference>
<dbReference type="OrthoDB" id="413520at2759"/>
<dbReference type="InterPro" id="IPR034096">
    <property type="entry name" value="AAMDC"/>
</dbReference>
<dbReference type="CDD" id="cd05126">
    <property type="entry name" value="Mth938"/>
    <property type="match status" value="1"/>
</dbReference>
<gene>
    <name evidence="5" type="ORF">EDS130_LOCUS2193</name>
</gene>